<dbReference type="Gene3D" id="3.40.1190.10">
    <property type="entry name" value="Mur-like, catalytic domain"/>
    <property type="match status" value="2"/>
</dbReference>
<sequence>MRRSCLGWGRPRQAASPALHLYDAFRFGHRGYRQLLTDRSFDGAVTALGSLVSNAQAMEAWARERRTNREVDLRHEMLTLLRRLELDVPGTKGKGSTCAFAESILRRGYGLRTGLFTSPHLVDVRYDHNLMLSIFSGAAAYTVTNTPRERIRLDGKPLERDVFARYFWDTWDRLHATTQGNETPEMPAYFRFLTLMSLNVFIREEVLGDTLTEIAYEKAGIFKTGVSAYTVPQTDEAMQSLVKQAAIKKVDLSVVPPIEAWGKHCTLGLLGEFQKNNASLAVALCRQWLRNNAERLPPHIDRQELAPFLRSTGPSSELPAGFAKGLRECRWPGRAQLLRLPTGPGDAEENSHNRGEDELWLHLDGAHTEESMEACARWFIDSSSRDQDDADSSSDAQERRVLIFNCHQNRSASKLLARLVDTMSGSAGPGRGVPFDAVIFSTFATRPGSDAGGSGGRPVVGEAPDKDGRSWQQTQADAWKSLNRTDQGPAAEVTVADSIPAALDSVVGLHKRWWHHDRCASGGQRGKTRVLVTGSLYLVGGVLEVLLRRNALPASALHL</sequence>
<evidence type="ECO:0000256" key="5">
    <source>
        <dbReference type="ARBA" id="ARBA00022598"/>
    </source>
</evidence>
<evidence type="ECO:0000256" key="11">
    <source>
        <dbReference type="ARBA" id="ARBA00030876"/>
    </source>
</evidence>
<dbReference type="InterPro" id="IPR001645">
    <property type="entry name" value="Folylpolyglutamate_synth"/>
</dbReference>
<dbReference type="InterPro" id="IPR036565">
    <property type="entry name" value="Mur-like_cat_sf"/>
</dbReference>
<dbReference type="GO" id="GO:0046872">
    <property type="term" value="F:metal ion binding"/>
    <property type="evidence" value="ECO:0007669"/>
    <property type="project" value="UniProtKB-KW"/>
</dbReference>
<accession>L8GN01</accession>
<comment type="pathway">
    <text evidence="1">Cofactor biosynthesis; tetrahydrofolylpolyglutamate biosynthesis.</text>
</comment>
<evidence type="ECO:0000256" key="4">
    <source>
        <dbReference type="ARBA" id="ARBA00022563"/>
    </source>
</evidence>
<keyword evidence="6" id="KW-0479">Metal-binding</keyword>
<dbReference type="PANTHER" id="PTHR11136:SF5">
    <property type="entry name" value="FOLYLPOLYGLUTAMATE SYNTHASE, MITOCHONDRIAL"/>
    <property type="match status" value="1"/>
</dbReference>
<evidence type="ECO:0000313" key="14">
    <source>
        <dbReference type="EMBL" id="ELR14108.1"/>
    </source>
</evidence>
<gene>
    <name evidence="14" type="ORF">ACA1_367420</name>
</gene>
<evidence type="ECO:0000256" key="8">
    <source>
        <dbReference type="ARBA" id="ARBA00022840"/>
    </source>
</evidence>
<evidence type="ECO:0000256" key="6">
    <source>
        <dbReference type="ARBA" id="ARBA00022723"/>
    </source>
</evidence>
<dbReference type="RefSeq" id="XP_004336121.1">
    <property type="nucleotide sequence ID" value="XM_004336073.1"/>
</dbReference>
<protein>
    <recommendedName>
        <fullName evidence="3">tetrahydrofolate synthase</fullName>
        <ecNumber evidence="3">6.3.2.17</ecNumber>
    </recommendedName>
    <alternativeName>
        <fullName evidence="11">Folylpoly-gamma-glutamate synthetase</fullName>
    </alternativeName>
    <alternativeName>
        <fullName evidence="10">Tetrahydrofolylpolyglutamate synthase</fullName>
    </alternativeName>
</protein>
<comment type="catalytic activity">
    <reaction evidence="12">
        <text>(6S)-5,6,7,8-tetrahydrofolyl-(gamma-L-Glu)(n) + L-glutamate + ATP = (6S)-5,6,7,8-tetrahydrofolyl-(gamma-L-Glu)(n+1) + ADP + phosphate + H(+)</text>
        <dbReference type="Rhea" id="RHEA:10580"/>
        <dbReference type="Rhea" id="RHEA-COMP:14738"/>
        <dbReference type="Rhea" id="RHEA-COMP:14740"/>
        <dbReference type="ChEBI" id="CHEBI:15378"/>
        <dbReference type="ChEBI" id="CHEBI:29985"/>
        <dbReference type="ChEBI" id="CHEBI:30616"/>
        <dbReference type="ChEBI" id="CHEBI:43474"/>
        <dbReference type="ChEBI" id="CHEBI:141005"/>
        <dbReference type="ChEBI" id="CHEBI:456216"/>
        <dbReference type="EC" id="6.3.2.17"/>
    </reaction>
</comment>
<evidence type="ECO:0000256" key="3">
    <source>
        <dbReference type="ARBA" id="ARBA00013025"/>
    </source>
</evidence>
<dbReference type="STRING" id="1257118.L8GN01"/>
<dbReference type="GO" id="GO:0004326">
    <property type="term" value="F:tetrahydrofolylpolyglutamate synthase activity"/>
    <property type="evidence" value="ECO:0007669"/>
    <property type="project" value="UniProtKB-EC"/>
</dbReference>
<name>L8GN01_ACACF</name>
<dbReference type="Gene3D" id="3.90.190.20">
    <property type="entry name" value="Mur ligase, C-terminal domain"/>
    <property type="match status" value="1"/>
</dbReference>
<dbReference type="VEuPathDB" id="AmoebaDB:ACA1_367420"/>
<dbReference type="GO" id="GO:0005739">
    <property type="term" value="C:mitochondrion"/>
    <property type="evidence" value="ECO:0007669"/>
    <property type="project" value="TreeGrafter"/>
</dbReference>
<comment type="similarity">
    <text evidence="2">Belongs to the folylpolyglutamate synthase family.</text>
</comment>
<proteinExistence type="inferred from homology"/>
<dbReference type="EMBL" id="KB008073">
    <property type="protein sequence ID" value="ELR14108.1"/>
    <property type="molecule type" value="Genomic_DNA"/>
</dbReference>
<evidence type="ECO:0000256" key="7">
    <source>
        <dbReference type="ARBA" id="ARBA00022741"/>
    </source>
</evidence>
<organism evidence="14 15">
    <name type="scientific">Acanthamoeba castellanii (strain ATCC 30010 / Neff)</name>
    <dbReference type="NCBI Taxonomy" id="1257118"/>
    <lineage>
        <taxon>Eukaryota</taxon>
        <taxon>Amoebozoa</taxon>
        <taxon>Discosea</taxon>
        <taxon>Longamoebia</taxon>
        <taxon>Centramoebida</taxon>
        <taxon>Acanthamoebidae</taxon>
        <taxon>Acanthamoeba</taxon>
    </lineage>
</organism>
<reference evidence="14 15" key="1">
    <citation type="journal article" date="2013" name="Genome Biol.">
        <title>Genome of Acanthamoeba castellanii highlights extensive lateral gene transfer and early evolution of tyrosine kinase signaling.</title>
        <authorList>
            <person name="Clarke M."/>
            <person name="Lohan A.J."/>
            <person name="Liu B."/>
            <person name="Lagkouvardos I."/>
            <person name="Roy S."/>
            <person name="Zafar N."/>
            <person name="Bertelli C."/>
            <person name="Schilde C."/>
            <person name="Kianianmomeni A."/>
            <person name="Burglin T.R."/>
            <person name="Frech C."/>
            <person name="Turcotte B."/>
            <person name="Kopec K.O."/>
            <person name="Synnott J.M."/>
            <person name="Choo C."/>
            <person name="Paponov I."/>
            <person name="Finkler A."/>
            <person name="Soon Heng Tan C."/>
            <person name="Hutchins A.P."/>
            <person name="Weinmeier T."/>
            <person name="Rattei T."/>
            <person name="Chu J.S."/>
            <person name="Gimenez G."/>
            <person name="Irimia M."/>
            <person name="Rigden D.J."/>
            <person name="Fitzpatrick D.A."/>
            <person name="Lorenzo-Morales J."/>
            <person name="Bateman A."/>
            <person name="Chiu C.H."/>
            <person name="Tang P."/>
            <person name="Hegemann P."/>
            <person name="Fromm H."/>
            <person name="Raoult D."/>
            <person name="Greub G."/>
            <person name="Miranda-Saavedra D."/>
            <person name="Chen N."/>
            <person name="Nash P."/>
            <person name="Ginger M.L."/>
            <person name="Horn M."/>
            <person name="Schaap P."/>
            <person name="Caler L."/>
            <person name="Loftus B."/>
        </authorList>
    </citation>
    <scope>NUCLEOTIDE SEQUENCE [LARGE SCALE GENOMIC DNA]</scope>
    <source>
        <strain evidence="14 15">Neff</strain>
    </source>
</reference>
<evidence type="ECO:0000256" key="13">
    <source>
        <dbReference type="SAM" id="MobiDB-lite"/>
    </source>
</evidence>
<dbReference type="InterPro" id="IPR036615">
    <property type="entry name" value="Mur_ligase_C_dom_sf"/>
</dbReference>
<dbReference type="Proteomes" id="UP000011083">
    <property type="component" value="Unassembled WGS sequence"/>
</dbReference>
<dbReference type="PANTHER" id="PTHR11136">
    <property type="entry name" value="FOLYLPOLYGLUTAMATE SYNTHASE-RELATED"/>
    <property type="match status" value="1"/>
</dbReference>
<keyword evidence="15" id="KW-1185">Reference proteome</keyword>
<dbReference type="AlphaFoldDB" id="L8GN01"/>
<dbReference type="OMA" id="PVANDHA"/>
<dbReference type="EC" id="6.3.2.17" evidence="3"/>
<dbReference type="SUPFAM" id="SSF53244">
    <property type="entry name" value="MurD-like peptide ligases, peptide-binding domain"/>
    <property type="match status" value="1"/>
</dbReference>
<keyword evidence="8" id="KW-0067">ATP-binding</keyword>
<feature type="region of interest" description="Disordered" evidence="13">
    <location>
        <begin position="447"/>
        <end position="469"/>
    </location>
</feature>
<keyword evidence="7" id="KW-0547">Nucleotide-binding</keyword>
<dbReference type="GeneID" id="14914658"/>
<dbReference type="GO" id="GO:0005829">
    <property type="term" value="C:cytosol"/>
    <property type="evidence" value="ECO:0007669"/>
    <property type="project" value="TreeGrafter"/>
</dbReference>
<dbReference type="KEGG" id="acan:ACA1_367420"/>
<dbReference type="GO" id="GO:0005524">
    <property type="term" value="F:ATP binding"/>
    <property type="evidence" value="ECO:0007669"/>
    <property type="project" value="UniProtKB-KW"/>
</dbReference>
<keyword evidence="4" id="KW-0554">One-carbon metabolism</keyword>
<dbReference type="OrthoDB" id="5212574at2759"/>
<evidence type="ECO:0000256" key="9">
    <source>
        <dbReference type="ARBA" id="ARBA00022842"/>
    </source>
</evidence>
<evidence type="ECO:0000256" key="1">
    <source>
        <dbReference type="ARBA" id="ARBA00005150"/>
    </source>
</evidence>
<keyword evidence="9" id="KW-0460">Magnesium</keyword>
<keyword evidence="5" id="KW-0436">Ligase</keyword>
<evidence type="ECO:0000256" key="12">
    <source>
        <dbReference type="ARBA" id="ARBA00047493"/>
    </source>
</evidence>
<dbReference type="GO" id="GO:0006730">
    <property type="term" value="P:one-carbon metabolic process"/>
    <property type="evidence" value="ECO:0007669"/>
    <property type="project" value="UniProtKB-KW"/>
</dbReference>
<evidence type="ECO:0000313" key="15">
    <source>
        <dbReference type="Proteomes" id="UP000011083"/>
    </source>
</evidence>
<dbReference type="SUPFAM" id="SSF53623">
    <property type="entry name" value="MurD-like peptide ligases, catalytic domain"/>
    <property type="match status" value="1"/>
</dbReference>
<evidence type="ECO:0000256" key="2">
    <source>
        <dbReference type="ARBA" id="ARBA00008276"/>
    </source>
</evidence>
<evidence type="ECO:0000256" key="10">
    <source>
        <dbReference type="ARBA" id="ARBA00030592"/>
    </source>
</evidence>